<keyword evidence="3" id="KW-1185">Reference proteome</keyword>
<comment type="caution">
    <text evidence="2">The sequence shown here is derived from an EMBL/GenBank/DDBJ whole genome shotgun (WGS) entry which is preliminary data.</text>
</comment>
<accession>A0ABU5MTJ5</accession>
<evidence type="ECO:0000259" key="1">
    <source>
        <dbReference type="Pfam" id="PF06283"/>
    </source>
</evidence>
<dbReference type="Gene3D" id="3.40.50.880">
    <property type="match status" value="1"/>
</dbReference>
<dbReference type="PANTHER" id="PTHR40469:SF2">
    <property type="entry name" value="GALACTOSE-BINDING DOMAIN-LIKE SUPERFAMILY PROTEIN"/>
    <property type="match status" value="1"/>
</dbReference>
<dbReference type="SUPFAM" id="SSF52317">
    <property type="entry name" value="Class I glutamine amidotransferase-like"/>
    <property type="match status" value="1"/>
</dbReference>
<sequence length="318" mass="36083">MKKLLITVYAGAAMAYGHSDWKPSFEEKKVVTEQEKKRIAEAMPKKPIVKPKKDRSVLLYSATAGARHWSIPIGKVAFEQMAEQSGAFEIVISDDPEHFKSENLKQFDVVILMNSTGNFFMPCTRGEDSIRDQFSDEEWEALKVRDAQLIGNLVKYVREGGGLVAIHAAADAYYGNRDYRNMIGGTFMGHPWHGNQKVTVRIDEPDHPLMKAAFEGNTQLSITEEIFQYNEPYSRDRLHVLMTLDVEKSEKPKGEMKRTDGDYALAWIREEGKGRVFYTGIGHNYEHYWNPQILKHYLAGIQYAAGDLEADATPSAEL</sequence>
<organism evidence="2 3">
    <name type="scientific">Pontiella agarivorans</name>
    <dbReference type="NCBI Taxonomy" id="3038953"/>
    <lineage>
        <taxon>Bacteria</taxon>
        <taxon>Pseudomonadati</taxon>
        <taxon>Kiritimatiellota</taxon>
        <taxon>Kiritimatiellia</taxon>
        <taxon>Kiritimatiellales</taxon>
        <taxon>Pontiellaceae</taxon>
        <taxon>Pontiella</taxon>
    </lineage>
</organism>
<proteinExistence type="predicted"/>
<evidence type="ECO:0000313" key="2">
    <source>
        <dbReference type="EMBL" id="MDZ8117531.1"/>
    </source>
</evidence>
<protein>
    <submittedName>
        <fullName evidence="2">ThuA domain-containing protein</fullName>
    </submittedName>
</protein>
<name>A0ABU5MTJ5_9BACT</name>
<dbReference type="PANTHER" id="PTHR40469">
    <property type="entry name" value="SECRETED GLYCOSYL HYDROLASE"/>
    <property type="match status" value="1"/>
</dbReference>
<evidence type="ECO:0000313" key="3">
    <source>
        <dbReference type="Proteomes" id="UP001290861"/>
    </source>
</evidence>
<dbReference type="InterPro" id="IPR029010">
    <property type="entry name" value="ThuA-like"/>
</dbReference>
<reference evidence="2 3" key="1">
    <citation type="journal article" date="2024" name="Appl. Environ. Microbiol.">
        <title>Pontiella agarivorans sp. nov., a novel marine anaerobic bacterium capable of degrading macroalgal polysaccharides and fixing nitrogen.</title>
        <authorList>
            <person name="Liu N."/>
            <person name="Kivenson V."/>
            <person name="Peng X."/>
            <person name="Cui Z."/>
            <person name="Lankiewicz T.S."/>
            <person name="Gosselin K.M."/>
            <person name="English C.J."/>
            <person name="Blair E.M."/>
            <person name="O'Malley M.A."/>
            <person name="Valentine D.L."/>
        </authorList>
    </citation>
    <scope>NUCLEOTIDE SEQUENCE [LARGE SCALE GENOMIC DNA]</scope>
    <source>
        <strain evidence="2 3">NLcol2</strain>
    </source>
</reference>
<dbReference type="RefSeq" id="WP_322607332.1">
    <property type="nucleotide sequence ID" value="NZ_JARVCO010000002.1"/>
</dbReference>
<dbReference type="InterPro" id="IPR029062">
    <property type="entry name" value="Class_I_gatase-like"/>
</dbReference>
<feature type="domain" description="ThuA-like" evidence="1">
    <location>
        <begin position="57"/>
        <end position="304"/>
    </location>
</feature>
<dbReference type="EMBL" id="JARVCO010000002">
    <property type="protein sequence ID" value="MDZ8117531.1"/>
    <property type="molecule type" value="Genomic_DNA"/>
</dbReference>
<dbReference type="Proteomes" id="UP001290861">
    <property type="component" value="Unassembled WGS sequence"/>
</dbReference>
<dbReference type="Pfam" id="PF06283">
    <property type="entry name" value="ThuA"/>
    <property type="match status" value="1"/>
</dbReference>
<gene>
    <name evidence="2" type="ORF">P9H32_02750</name>
</gene>